<organism evidence="3">
    <name type="scientific">marine metagenome</name>
    <dbReference type="NCBI Taxonomy" id="408172"/>
    <lineage>
        <taxon>unclassified sequences</taxon>
        <taxon>metagenomes</taxon>
        <taxon>ecological metagenomes</taxon>
    </lineage>
</organism>
<dbReference type="Pfam" id="PF26354">
    <property type="entry name" value="DMF_alpha"/>
    <property type="match status" value="1"/>
</dbReference>
<name>A0A382NJ06_9ZZZZ</name>
<dbReference type="EMBL" id="UINC01099928">
    <property type="protein sequence ID" value="SVC59571.1"/>
    <property type="molecule type" value="Genomic_DNA"/>
</dbReference>
<evidence type="ECO:0000313" key="3">
    <source>
        <dbReference type="EMBL" id="SVC59571.1"/>
    </source>
</evidence>
<sequence>MSNASIIKPEGTDGKAILGSDKNSSLNILEKNALKDLDMDKMNDLAECLFVLNNRRYGPIPGAYMVMCTKPGKEWCVGQLNADRTKPFVLFEDKVFSSSEEAQKEAERIKKDRGESAPRRCT</sequence>
<proteinExistence type="predicted"/>
<evidence type="ECO:0000259" key="2">
    <source>
        <dbReference type="Pfam" id="PF26354"/>
    </source>
</evidence>
<evidence type="ECO:0000256" key="1">
    <source>
        <dbReference type="SAM" id="MobiDB-lite"/>
    </source>
</evidence>
<feature type="region of interest" description="Disordered" evidence="1">
    <location>
        <begin position="99"/>
        <end position="122"/>
    </location>
</feature>
<gene>
    <name evidence="3" type="ORF">METZ01_LOCUS312425</name>
</gene>
<dbReference type="AlphaFoldDB" id="A0A382NJ06"/>
<accession>A0A382NJ06</accession>
<protein>
    <recommendedName>
        <fullName evidence="2">N,N-dimethylformamidase alpha subunit domain-containing protein</fullName>
    </recommendedName>
</protein>
<reference evidence="3" key="1">
    <citation type="submission" date="2018-05" db="EMBL/GenBank/DDBJ databases">
        <authorList>
            <person name="Lanie J.A."/>
            <person name="Ng W.-L."/>
            <person name="Kazmierczak K.M."/>
            <person name="Andrzejewski T.M."/>
            <person name="Davidsen T.M."/>
            <person name="Wayne K.J."/>
            <person name="Tettelin H."/>
            <person name="Glass J.I."/>
            <person name="Rusch D."/>
            <person name="Podicherti R."/>
            <person name="Tsui H.-C.T."/>
            <person name="Winkler M.E."/>
        </authorList>
    </citation>
    <scope>NUCLEOTIDE SEQUENCE</scope>
</reference>
<feature type="domain" description="N,N-dimethylformamidase alpha subunit" evidence="2">
    <location>
        <begin position="51"/>
        <end position="104"/>
    </location>
</feature>
<dbReference type="InterPro" id="IPR058713">
    <property type="entry name" value="DMF_alpha_dom"/>
</dbReference>